<dbReference type="EMBL" id="JARJCW010000005">
    <property type="protein sequence ID" value="KAJ7224595.1"/>
    <property type="molecule type" value="Genomic_DNA"/>
</dbReference>
<gene>
    <name evidence="1" type="ORF">GGX14DRAFT_387270</name>
</gene>
<comment type="caution">
    <text evidence="1">The sequence shown here is derived from an EMBL/GenBank/DDBJ whole genome shotgun (WGS) entry which is preliminary data.</text>
</comment>
<dbReference type="Proteomes" id="UP001219525">
    <property type="component" value="Unassembled WGS sequence"/>
</dbReference>
<protein>
    <submittedName>
        <fullName evidence="1">Uncharacterized protein</fullName>
    </submittedName>
</protein>
<dbReference type="AlphaFoldDB" id="A0AAD6YNJ0"/>
<keyword evidence="2" id="KW-1185">Reference proteome</keyword>
<reference evidence="1" key="1">
    <citation type="submission" date="2023-03" db="EMBL/GenBank/DDBJ databases">
        <title>Massive genome expansion in bonnet fungi (Mycena s.s.) driven by repeated elements and novel gene families across ecological guilds.</title>
        <authorList>
            <consortium name="Lawrence Berkeley National Laboratory"/>
            <person name="Harder C.B."/>
            <person name="Miyauchi S."/>
            <person name="Viragh M."/>
            <person name="Kuo A."/>
            <person name="Thoen E."/>
            <person name="Andreopoulos B."/>
            <person name="Lu D."/>
            <person name="Skrede I."/>
            <person name="Drula E."/>
            <person name="Henrissat B."/>
            <person name="Morin E."/>
            <person name="Kohler A."/>
            <person name="Barry K."/>
            <person name="LaButti K."/>
            <person name="Morin E."/>
            <person name="Salamov A."/>
            <person name="Lipzen A."/>
            <person name="Mereny Z."/>
            <person name="Hegedus B."/>
            <person name="Baldrian P."/>
            <person name="Stursova M."/>
            <person name="Weitz H."/>
            <person name="Taylor A."/>
            <person name="Grigoriev I.V."/>
            <person name="Nagy L.G."/>
            <person name="Martin F."/>
            <person name="Kauserud H."/>
        </authorList>
    </citation>
    <scope>NUCLEOTIDE SEQUENCE</scope>
    <source>
        <strain evidence="1">9144</strain>
    </source>
</reference>
<accession>A0AAD6YNJ0</accession>
<sequence>MSPNARSIERAHLKRARVLEVARAVQGGAVGRRRAAVAAGIEKTRAEALVHGVENEPARTLNGACARRWWPWRAAARARALDTQSHGDVPRTSSASWRRCTPPPVLPALALHCPPYPRAPQARTHVLSVEVAENARKNEPATWQSGACDECEEVAELT</sequence>
<organism evidence="1 2">
    <name type="scientific">Mycena pura</name>
    <dbReference type="NCBI Taxonomy" id="153505"/>
    <lineage>
        <taxon>Eukaryota</taxon>
        <taxon>Fungi</taxon>
        <taxon>Dikarya</taxon>
        <taxon>Basidiomycota</taxon>
        <taxon>Agaricomycotina</taxon>
        <taxon>Agaricomycetes</taxon>
        <taxon>Agaricomycetidae</taxon>
        <taxon>Agaricales</taxon>
        <taxon>Marasmiineae</taxon>
        <taxon>Mycenaceae</taxon>
        <taxon>Mycena</taxon>
    </lineage>
</organism>
<proteinExistence type="predicted"/>
<evidence type="ECO:0000313" key="1">
    <source>
        <dbReference type="EMBL" id="KAJ7224595.1"/>
    </source>
</evidence>
<name>A0AAD6YNJ0_9AGAR</name>
<evidence type="ECO:0000313" key="2">
    <source>
        <dbReference type="Proteomes" id="UP001219525"/>
    </source>
</evidence>